<evidence type="ECO:0000259" key="2">
    <source>
        <dbReference type="Pfam" id="PF25917"/>
    </source>
</evidence>
<name>R5V7Y5_9BACT</name>
<dbReference type="GO" id="GO:0015562">
    <property type="term" value="F:efflux transmembrane transporter activity"/>
    <property type="evidence" value="ECO:0007669"/>
    <property type="project" value="InterPro"/>
</dbReference>
<dbReference type="Pfam" id="PF25944">
    <property type="entry name" value="Beta-barrel_RND"/>
    <property type="match status" value="1"/>
</dbReference>
<feature type="domain" description="Multidrug resistance protein MdtA-like barrel-sandwich hybrid" evidence="2">
    <location>
        <begin position="122"/>
        <end position="262"/>
    </location>
</feature>
<dbReference type="Pfam" id="PF25917">
    <property type="entry name" value="BSH_RND"/>
    <property type="match status" value="1"/>
</dbReference>
<gene>
    <name evidence="4" type="ORF">BN536_01543</name>
</gene>
<dbReference type="Gene3D" id="2.40.50.100">
    <property type="match status" value="1"/>
</dbReference>
<dbReference type="Gene3D" id="2.40.30.170">
    <property type="match status" value="1"/>
</dbReference>
<comment type="similarity">
    <text evidence="1">Belongs to the membrane fusion protein (MFP) (TC 8.A.1) family.</text>
</comment>
<sequence>MKIFGQGAMSYFLSRMSYFPYFMILTEGWRKLNISVRKSVAFLFPLLATFARTKKETNMTKKIGKLNVWLMLLVGCAMGITSCKTETKENTQKGYNLVTLTADTDKEIMTSYSASIEGMQDIDIYPQVSGYIEKLNVSEGDVVRQGEILFVIDQVPYKAALETAVANVEVAKASLATAELTYKSTKELYAKKVVSSFNLQTTENEYLTAKAQLAQAKAQEVNARNNLSYTEVKSPSNGVIGMLPYRVGALVSSNMSQPLTTVSDNATMYVYFSMTENQLLALARQYGTIDKAVENMPAIQLQLNDGSVYEEKGKIESISGVIDKETGTVGVRAVFPNASRLLHSGASGNVLIPSVYKKCIVIPQGATVQLQDKILAYKVVDGKTVSTLIKVAPVNDGKEYIVLDGLKAGDEIVADGAGMIREGTQVK</sequence>
<dbReference type="Proteomes" id="UP000018372">
    <property type="component" value="Unassembled WGS sequence"/>
</dbReference>
<evidence type="ECO:0000313" key="4">
    <source>
        <dbReference type="EMBL" id="CCZ86693.1"/>
    </source>
</evidence>
<dbReference type="GO" id="GO:0046677">
    <property type="term" value="P:response to antibiotic"/>
    <property type="evidence" value="ECO:0007669"/>
    <property type="project" value="TreeGrafter"/>
</dbReference>
<evidence type="ECO:0000313" key="5">
    <source>
        <dbReference type="Proteomes" id="UP000018372"/>
    </source>
</evidence>
<dbReference type="SUPFAM" id="SSF111369">
    <property type="entry name" value="HlyD-like secretion proteins"/>
    <property type="match status" value="1"/>
</dbReference>
<dbReference type="InterPro" id="IPR058625">
    <property type="entry name" value="MdtA-like_BSH"/>
</dbReference>
<organism evidence="4 5">
    <name type="scientific">Phocaeicola plebeius CAG:211</name>
    <dbReference type="NCBI Taxonomy" id="1263052"/>
    <lineage>
        <taxon>Bacteria</taxon>
        <taxon>Pseudomonadati</taxon>
        <taxon>Bacteroidota</taxon>
        <taxon>Bacteroidia</taxon>
        <taxon>Bacteroidales</taxon>
        <taxon>Bacteroidaceae</taxon>
        <taxon>Phocaeicola</taxon>
    </lineage>
</organism>
<reference evidence="4" key="1">
    <citation type="submission" date="2012-11" db="EMBL/GenBank/DDBJ databases">
        <title>Dependencies among metagenomic species, viruses, plasmids and units of genetic variation.</title>
        <authorList>
            <person name="Nielsen H.B."/>
            <person name="Almeida M."/>
            <person name="Juncker A.S."/>
            <person name="Rasmussen S."/>
            <person name="Li J."/>
            <person name="Sunagawa S."/>
            <person name="Plichta D."/>
            <person name="Gautier L."/>
            <person name="Le Chatelier E."/>
            <person name="Peletier E."/>
            <person name="Bonde I."/>
            <person name="Nielsen T."/>
            <person name="Manichanh C."/>
            <person name="Arumugam M."/>
            <person name="Batto J."/>
            <person name="Santos M.B.Q.D."/>
            <person name="Blom N."/>
            <person name="Borruel N."/>
            <person name="Burgdorf K.S."/>
            <person name="Boumezbeur F."/>
            <person name="Casellas F."/>
            <person name="Dore J."/>
            <person name="Guarner F."/>
            <person name="Hansen T."/>
            <person name="Hildebrand F."/>
            <person name="Kaas R.S."/>
            <person name="Kennedy S."/>
            <person name="Kristiansen K."/>
            <person name="Kultima J.R."/>
            <person name="Leonard P."/>
            <person name="Levenez F."/>
            <person name="Lund O."/>
            <person name="Moumen B."/>
            <person name="Le Paslier D."/>
            <person name="Pons N."/>
            <person name="Pedersen O."/>
            <person name="Prifti E."/>
            <person name="Qin J."/>
            <person name="Raes J."/>
            <person name="Tap J."/>
            <person name="Tims S."/>
            <person name="Ussery D.W."/>
            <person name="Yamada T."/>
            <person name="MetaHit consortium"/>
            <person name="Renault P."/>
            <person name="Sicheritz-Ponten T."/>
            <person name="Bork P."/>
            <person name="Wang J."/>
            <person name="Brunak S."/>
            <person name="Ehrlich S.D."/>
        </authorList>
    </citation>
    <scope>NUCLEOTIDE SEQUENCE [LARGE SCALE GENOMIC DNA]</scope>
</reference>
<dbReference type="FunFam" id="1.10.287.470:FF:000014">
    <property type="entry name" value="RND family efflux transporter, MFP subunit"/>
    <property type="match status" value="1"/>
</dbReference>
<accession>R5V7Y5</accession>
<evidence type="ECO:0000259" key="3">
    <source>
        <dbReference type="Pfam" id="PF25944"/>
    </source>
</evidence>
<dbReference type="FunFam" id="2.40.30.170:FF:000016">
    <property type="entry name" value="Efflux transporter, RND family, MFP subunit"/>
    <property type="match status" value="1"/>
</dbReference>
<dbReference type="GO" id="GO:0030313">
    <property type="term" value="C:cell envelope"/>
    <property type="evidence" value="ECO:0007669"/>
    <property type="project" value="UniProtKB-SubCell"/>
</dbReference>
<dbReference type="AlphaFoldDB" id="R5V7Y5"/>
<feature type="domain" description="Multidrug resistance protein MdtA-like beta-barrel" evidence="3">
    <location>
        <begin position="267"/>
        <end position="350"/>
    </location>
</feature>
<dbReference type="EMBL" id="CBAT010000059">
    <property type="protein sequence ID" value="CCZ86693.1"/>
    <property type="molecule type" value="Genomic_DNA"/>
</dbReference>
<dbReference type="PANTHER" id="PTHR30158:SF23">
    <property type="entry name" value="MULTIDRUG RESISTANCE PROTEIN MEXA"/>
    <property type="match status" value="1"/>
</dbReference>
<proteinExistence type="inferred from homology"/>
<dbReference type="GO" id="GO:0005886">
    <property type="term" value="C:plasma membrane"/>
    <property type="evidence" value="ECO:0007669"/>
    <property type="project" value="TreeGrafter"/>
</dbReference>
<dbReference type="InterPro" id="IPR058626">
    <property type="entry name" value="MdtA-like_b-barrel"/>
</dbReference>
<dbReference type="InterPro" id="IPR006143">
    <property type="entry name" value="RND_pump_MFP"/>
</dbReference>
<comment type="caution">
    <text evidence="4">The sequence shown here is derived from an EMBL/GenBank/DDBJ whole genome shotgun (WGS) entry which is preliminary data.</text>
</comment>
<dbReference type="Gene3D" id="1.10.287.470">
    <property type="entry name" value="Helix hairpin bin"/>
    <property type="match status" value="1"/>
</dbReference>
<dbReference type="PANTHER" id="PTHR30158">
    <property type="entry name" value="ACRA/E-RELATED COMPONENT OF DRUG EFFLUX TRANSPORTER"/>
    <property type="match status" value="1"/>
</dbReference>
<dbReference type="Gene3D" id="2.40.420.20">
    <property type="match status" value="1"/>
</dbReference>
<protein>
    <submittedName>
        <fullName evidence="4">Uncharacterized protein</fullName>
    </submittedName>
</protein>
<dbReference type="NCBIfam" id="TIGR01730">
    <property type="entry name" value="RND_mfp"/>
    <property type="match status" value="1"/>
</dbReference>
<evidence type="ECO:0000256" key="1">
    <source>
        <dbReference type="ARBA" id="ARBA00009477"/>
    </source>
</evidence>